<dbReference type="KEGG" id="iag:Igag_0151"/>
<dbReference type="AlphaFoldDB" id="E0SPY0"/>
<organism evidence="1 2">
    <name type="scientific">Ignisphaera aggregans (strain DSM 17230 / JCM 13409 / AQ1.S1)</name>
    <dbReference type="NCBI Taxonomy" id="583356"/>
    <lineage>
        <taxon>Archaea</taxon>
        <taxon>Thermoproteota</taxon>
        <taxon>Thermoprotei</taxon>
        <taxon>Desulfurococcales</taxon>
        <taxon>Desulfurococcaceae</taxon>
        <taxon>Ignisphaera</taxon>
    </lineage>
</organism>
<reference evidence="1 2" key="1">
    <citation type="journal article" date="2010" name="Stand. Genomic Sci.">
        <title>Complete genome sequence of Ignisphaera aggregans type strain (AQ1.S1).</title>
        <authorList>
            <person name="Goker M."/>
            <person name="Held B."/>
            <person name="Lapidus A."/>
            <person name="Nolan M."/>
            <person name="Spring S."/>
            <person name="Yasawong M."/>
            <person name="Lucas S."/>
            <person name="Glavina Del Rio T."/>
            <person name="Tice H."/>
            <person name="Cheng J.F."/>
            <person name="Goodwin L."/>
            <person name="Tapia R."/>
            <person name="Pitluck S."/>
            <person name="Liolios K."/>
            <person name="Ivanova N."/>
            <person name="Mavromatis K."/>
            <person name="Mikhailova N."/>
            <person name="Pati A."/>
            <person name="Chen A."/>
            <person name="Palaniappan K."/>
            <person name="Brambilla E."/>
            <person name="Land M."/>
            <person name="Hauser L."/>
            <person name="Chang Y.J."/>
            <person name="Jeffries C.D."/>
            <person name="Brettin T."/>
            <person name="Detter J.C."/>
            <person name="Han C."/>
            <person name="Rohde M."/>
            <person name="Sikorski J."/>
            <person name="Woyke T."/>
            <person name="Bristow J."/>
            <person name="Eisen J.A."/>
            <person name="Markowitz V."/>
            <person name="Hugenholtz P."/>
            <person name="Kyrpides N.C."/>
            <person name="Klenk H.P."/>
        </authorList>
    </citation>
    <scope>NUCLEOTIDE SEQUENCE [LARGE SCALE GENOMIC DNA]</scope>
    <source>
        <strain evidence="2">DSM 17230 / JCM 13409 / AQ1.S1</strain>
    </source>
</reference>
<dbReference type="STRING" id="583356.Igag_0151"/>
<evidence type="ECO:0000313" key="2">
    <source>
        <dbReference type="Proteomes" id="UP000001304"/>
    </source>
</evidence>
<proteinExistence type="predicted"/>
<name>E0SPY0_IGNAA</name>
<evidence type="ECO:0000313" key="1">
    <source>
        <dbReference type="EMBL" id="ADM27002.1"/>
    </source>
</evidence>
<accession>E0SPY0</accession>
<dbReference type="Proteomes" id="UP000001304">
    <property type="component" value="Chromosome"/>
</dbReference>
<gene>
    <name evidence="1" type="ordered locus">Igag_0151</name>
</gene>
<dbReference type="HOGENOM" id="CLU_161132_0_0_2"/>
<keyword evidence="2" id="KW-1185">Reference proteome</keyword>
<dbReference type="EMBL" id="CP002098">
    <property type="protein sequence ID" value="ADM27002.1"/>
    <property type="molecule type" value="Genomic_DNA"/>
</dbReference>
<protein>
    <submittedName>
        <fullName evidence="1">Uncharacterized protein</fullName>
    </submittedName>
</protein>
<dbReference type="BioCyc" id="IAGG583356:GHAH-162-MONOMER"/>
<sequence>MTKKIIIGDIIGHYITLEASPEDAIKILKTLRQRLGKGREDVDDAIRMIEHFDVFYDVMRKKFKEYLTPRKNIGDVIKGEVLVDKIKLLKRGEMKSVVIVFDRNVDRESLLNVLRDMGYEIEIH</sequence>